<dbReference type="OrthoDB" id="2283785at2759"/>
<dbReference type="PANTHER" id="PTHR31904">
    <property type="entry name" value="BYPASS OF STOP CODON PROTEIN 5-RELATED"/>
    <property type="match status" value="1"/>
</dbReference>
<feature type="domain" description="Arrestin-like N-terminal" evidence="1">
    <location>
        <begin position="28"/>
        <end position="189"/>
    </location>
</feature>
<dbReference type="PANTHER" id="PTHR31904:SF1">
    <property type="entry name" value="BYPASS OF STOP CODON PROTEIN 5-RELATED"/>
    <property type="match status" value="1"/>
</dbReference>
<dbReference type="Gene3D" id="2.60.40.640">
    <property type="match status" value="1"/>
</dbReference>
<keyword evidence="3" id="KW-1185">Reference proteome</keyword>
<gene>
    <name evidence="2" type="ORF">BDV40DRAFT_309312</name>
</gene>
<dbReference type="Proteomes" id="UP000326950">
    <property type="component" value="Unassembled WGS sequence"/>
</dbReference>
<accession>A0A5N6UDU2</accession>
<evidence type="ECO:0000313" key="2">
    <source>
        <dbReference type="EMBL" id="KAE8156795.1"/>
    </source>
</evidence>
<dbReference type="InterPro" id="IPR039634">
    <property type="entry name" value="Bul1-like"/>
</dbReference>
<evidence type="ECO:0000259" key="1">
    <source>
        <dbReference type="Pfam" id="PF00339"/>
    </source>
</evidence>
<dbReference type="InterPro" id="IPR014752">
    <property type="entry name" value="Arrestin-like_C"/>
</dbReference>
<dbReference type="InterPro" id="IPR011021">
    <property type="entry name" value="Arrestin-like_N"/>
</dbReference>
<dbReference type="Pfam" id="PF00339">
    <property type="entry name" value="Arrestin_N"/>
    <property type="match status" value="1"/>
</dbReference>
<sequence>MDTMAPQSRLRRALHLLKSIRRPSPTVTIELDKNTYGPENTFTTFDRIQGTVIITVDSETPLENISITFEGIAKVSIGRETCTLSNTEATQTFLQLKQPVTQGIDSVPKILQPGCPYRLPFTFVVPQYLPCQSCNHNISCSDLKQAHLQLPPTFDDPKMGYGKRPTLDYASSGKCHISYRVRVVLSRGSIPGIRKSRRLIDCAKSVLVLPTSAHTSPSVLPMLGSDTYTRTEQNLSQGFAQPGLGELITETSQIPPISVQYPFDNDSVHTALRLNLRFNPLIDAAPPQLKKASAKLQVSTFYSPVPWEDYPSWNDRELANGWDRGAFTDTFPIMEFSMGPFQWVKHQDMGDEQRNQGLNGQSMSDTLCNGSRSYYTASIVLPIVLPPRMTPIPTFHSCLISRTYSINLHLSFHTPRTTLQTASTTIKIPLMVQYASNNQHTSLGYEESDASDSIVMDVLPPPEYTATA</sequence>
<organism evidence="2 3">
    <name type="scientific">Aspergillus tamarii</name>
    <dbReference type="NCBI Taxonomy" id="41984"/>
    <lineage>
        <taxon>Eukaryota</taxon>
        <taxon>Fungi</taxon>
        <taxon>Dikarya</taxon>
        <taxon>Ascomycota</taxon>
        <taxon>Pezizomycotina</taxon>
        <taxon>Eurotiomycetes</taxon>
        <taxon>Eurotiomycetidae</taxon>
        <taxon>Eurotiales</taxon>
        <taxon>Aspergillaceae</taxon>
        <taxon>Aspergillus</taxon>
        <taxon>Aspergillus subgen. Circumdati</taxon>
    </lineage>
</organism>
<evidence type="ECO:0000313" key="3">
    <source>
        <dbReference type="Proteomes" id="UP000326950"/>
    </source>
</evidence>
<reference evidence="2 3" key="1">
    <citation type="submission" date="2019-04" db="EMBL/GenBank/DDBJ databases">
        <title>Friends and foes A comparative genomics study of 23 Aspergillus species from section Flavi.</title>
        <authorList>
            <consortium name="DOE Joint Genome Institute"/>
            <person name="Kjaerbolling I."/>
            <person name="Vesth T."/>
            <person name="Frisvad J.C."/>
            <person name="Nybo J.L."/>
            <person name="Theobald S."/>
            <person name="Kildgaard S."/>
            <person name="Isbrandt T."/>
            <person name="Kuo A."/>
            <person name="Sato A."/>
            <person name="Lyhne E.K."/>
            <person name="Kogle M.E."/>
            <person name="Wiebenga A."/>
            <person name="Kun R.S."/>
            <person name="Lubbers R.J."/>
            <person name="Makela M.R."/>
            <person name="Barry K."/>
            <person name="Chovatia M."/>
            <person name="Clum A."/>
            <person name="Daum C."/>
            <person name="Haridas S."/>
            <person name="He G."/>
            <person name="LaButti K."/>
            <person name="Lipzen A."/>
            <person name="Mondo S."/>
            <person name="Riley R."/>
            <person name="Salamov A."/>
            <person name="Simmons B.A."/>
            <person name="Magnuson J.K."/>
            <person name="Henrissat B."/>
            <person name="Mortensen U.H."/>
            <person name="Larsen T.O."/>
            <person name="Devries R.P."/>
            <person name="Grigoriev I.V."/>
            <person name="Machida M."/>
            <person name="Baker S.E."/>
            <person name="Andersen M.R."/>
        </authorList>
    </citation>
    <scope>NUCLEOTIDE SEQUENCE [LARGE SCALE GENOMIC DNA]</scope>
    <source>
        <strain evidence="2 3">CBS 117626</strain>
    </source>
</reference>
<dbReference type="AlphaFoldDB" id="A0A5N6UDU2"/>
<proteinExistence type="predicted"/>
<name>A0A5N6UDU2_ASPTM</name>
<protein>
    <recommendedName>
        <fullName evidence="1">Arrestin-like N-terminal domain-containing protein</fullName>
    </recommendedName>
</protein>
<dbReference type="EMBL" id="ML738746">
    <property type="protein sequence ID" value="KAE8156795.1"/>
    <property type="molecule type" value="Genomic_DNA"/>
</dbReference>